<evidence type="ECO:0000259" key="8">
    <source>
        <dbReference type="PROSITE" id="PS52029"/>
    </source>
</evidence>
<dbReference type="PROSITE" id="PS52029">
    <property type="entry name" value="LD_TPASE"/>
    <property type="match status" value="1"/>
</dbReference>
<dbReference type="OrthoDB" id="9778545at2"/>
<dbReference type="InterPro" id="IPR038063">
    <property type="entry name" value="Transpep_catalytic_dom"/>
</dbReference>
<dbReference type="STRING" id="1105367.CG50_14325"/>
<evidence type="ECO:0000313" key="10">
    <source>
        <dbReference type="Proteomes" id="UP000028824"/>
    </source>
</evidence>
<feature type="active site" description="Proton donor/acceptor" evidence="7">
    <location>
        <position position="445"/>
    </location>
</feature>
<reference evidence="9 10" key="1">
    <citation type="submission" date="2014-03" db="EMBL/GenBank/DDBJ databases">
        <title>Genome of Paenirhodobacter enshiensis DW2-9.</title>
        <authorList>
            <person name="Wang D."/>
            <person name="Wang G."/>
        </authorList>
    </citation>
    <scope>NUCLEOTIDE SEQUENCE [LARGE SCALE GENOMIC DNA]</scope>
    <source>
        <strain evidence="9 10">DW2-9</strain>
    </source>
</reference>
<proteinExistence type="inferred from homology"/>
<dbReference type="InterPro" id="IPR036366">
    <property type="entry name" value="PGBDSf"/>
</dbReference>
<dbReference type="Gene3D" id="1.10.101.10">
    <property type="entry name" value="PGBD-like superfamily/PGBD"/>
    <property type="match status" value="1"/>
</dbReference>
<keyword evidence="3" id="KW-0808">Transferase</keyword>
<dbReference type="InterPro" id="IPR002477">
    <property type="entry name" value="Peptidoglycan-bd-like"/>
</dbReference>
<feature type="domain" description="L,D-TPase catalytic" evidence="8">
    <location>
        <begin position="313"/>
        <end position="489"/>
    </location>
</feature>
<evidence type="ECO:0000256" key="4">
    <source>
        <dbReference type="ARBA" id="ARBA00022960"/>
    </source>
</evidence>
<feature type="active site" description="Nucleophile" evidence="7">
    <location>
        <position position="464"/>
    </location>
</feature>
<dbReference type="GO" id="GO:0004180">
    <property type="term" value="F:carboxypeptidase activity"/>
    <property type="evidence" value="ECO:0007669"/>
    <property type="project" value="UniProtKB-ARBA"/>
</dbReference>
<dbReference type="GO" id="GO:0009252">
    <property type="term" value="P:peptidoglycan biosynthetic process"/>
    <property type="evidence" value="ECO:0007669"/>
    <property type="project" value="UniProtKB-UniPathway"/>
</dbReference>
<comment type="pathway">
    <text evidence="1 7">Cell wall biogenesis; peptidoglycan biosynthesis.</text>
</comment>
<organism evidence="9 10">
    <name type="scientific">Paenirhodobacter enshiensis</name>
    <dbReference type="NCBI Taxonomy" id="1105367"/>
    <lineage>
        <taxon>Bacteria</taxon>
        <taxon>Pseudomonadati</taxon>
        <taxon>Pseudomonadota</taxon>
        <taxon>Alphaproteobacteria</taxon>
        <taxon>Rhodobacterales</taxon>
        <taxon>Rhodobacter group</taxon>
        <taxon>Paenirhodobacter</taxon>
    </lineage>
</organism>
<evidence type="ECO:0000256" key="6">
    <source>
        <dbReference type="ARBA" id="ARBA00023316"/>
    </source>
</evidence>
<evidence type="ECO:0000256" key="1">
    <source>
        <dbReference type="ARBA" id="ARBA00004752"/>
    </source>
</evidence>
<evidence type="ECO:0000313" key="9">
    <source>
        <dbReference type="EMBL" id="KFI28086.1"/>
    </source>
</evidence>
<dbReference type="Pfam" id="PF03734">
    <property type="entry name" value="YkuD"/>
    <property type="match status" value="1"/>
</dbReference>
<dbReference type="Pfam" id="PF20142">
    <property type="entry name" value="Scaffold"/>
    <property type="match status" value="1"/>
</dbReference>
<dbReference type="GO" id="GO:0071555">
    <property type="term" value="P:cell wall organization"/>
    <property type="evidence" value="ECO:0007669"/>
    <property type="project" value="UniProtKB-UniRule"/>
</dbReference>
<dbReference type="InterPro" id="IPR005490">
    <property type="entry name" value="LD_TPept_cat_dom"/>
</dbReference>
<sequence length="553" mass="60320">MNDKYRAAGLRVLAAGLGLTVSGMGHDIGAALAQTAAPAAAPVAADRLGSYDSALAEAIGGDSALRAVYAARGGAPIWTSAADAGRRAAFFAALDSAAVQALPGVGYDAAGLRAAFATIRSERERGLLEAKMSRTFLDYAQDVSSGILDPAKIDPTIVRDLHRPDRQSLLAGFARAQDPDGYLHALAPQAPEYAQLLRARFDLGQQIAAGGWGAPVPGTATLHPGDSGPAIVALRHRMRAMGYYPGHDSGAKYDEPLRQAVRAFQIDLGEIPDGIVGKTTLAEINTPPEQRLKSVVVAMERLRWMNHTPLGERYIWVNIPDFHARIFDNGEQVFDTTTVVGQADPDRRTPEFSDRMQFLVINPSWHIPRSITVKEYLPKMQRDPYAAAQIQIVDKQGNVMSRDAIDFGAYTADTFPYRMRQDPSEDNALGAVKFLFPNKWNIYLHDTPSKSLFNRPVRAFSHGCIRIGQPFDLAYQLLAPQTDDPVGFFQSILETGQEKTLKLADPIPVHLVYFTAWPSARGRIQYRDDIYGRDAALYDALAQAGVELLPPTN</sequence>
<dbReference type="RefSeq" id="WP_036636131.1">
    <property type="nucleotide sequence ID" value="NZ_JFZB01000007.1"/>
</dbReference>
<dbReference type="SUPFAM" id="SSF141523">
    <property type="entry name" value="L,D-transpeptidase catalytic domain-like"/>
    <property type="match status" value="1"/>
</dbReference>
<dbReference type="AlphaFoldDB" id="A0A086Y1D6"/>
<evidence type="ECO:0000256" key="3">
    <source>
        <dbReference type="ARBA" id="ARBA00022679"/>
    </source>
</evidence>
<dbReference type="GO" id="GO:0008360">
    <property type="term" value="P:regulation of cell shape"/>
    <property type="evidence" value="ECO:0007669"/>
    <property type="project" value="UniProtKB-UniRule"/>
</dbReference>
<dbReference type="EMBL" id="JFZB01000007">
    <property type="protein sequence ID" value="KFI28086.1"/>
    <property type="molecule type" value="Genomic_DNA"/>
</dbReference>
<dbReference type="eggNOG" id="COG2989">
    <property type="taxonomic scope" value="Bacteria"/>
</dbReference>
<dbReference type="InterPro" id="IPR036365">
    <property type="entry name" value="PGBD-like_sf"/>
</dbReference>
<comment type="similarity">
    <text evidence="2">Belongs to the YkuD family.</text>
</comment>
<name>A0A086Y1D6_9RHOB</name>
<dbReference type="GO" id="GO:0016740">
    <property type="term" value="F:transferase activity"/>
    <property type="evidence" value="ECO:0007669"/>
    <property type="project" value="UniProtKB-KW"/>
</dbReference>
<dbReference type="PANTHER" id="PTHR41533">
    <property type="entry name" value="L,D-TRANSPEPTIDASE HI_1667-RELATED"/>
    <property type="match status" value="1"/>
</dbReference>
<gene>
    <name evidence="9" type="ORF">CG50_14325</name>
</gene>
<protein>
    <submittedName>
        <fullName evidence="9">Peptidoglycan-binding protein</fullName>
    </submittedName>
</protein>
<dbReference type="Proteomes" id="UP000028824">
    <property type="component" value="Unassembled WGS sequence"/>
</dbReference>
<dbReference type="UniPathway" id="UPA00219"/>
<keyword evidence="10" id="KW-1185">Reference proteome</keyword>
<evidence type="ECO:0000256" key="2">
    <source>
        <dbReference type="ARBA" id="ARBA00005992"/>
    </source>
</evidence>
<dbReference type="Pfam" id="PF01471">
    <property type="entry name" value="PG_binding_1"/>
    <property type="match status" value="1"/>
</dbReference>
<keyword evidence="6 7" id="KW-0961">Cell wall biogenesis/degradation</keyword>
<dbReference type="Gene3D" id="2.40.440.10">
    <property type="entry name" value="L,D-transpeptidase catalytic domain-like"/>
    <property type="match status" value="1"/>
</dbReference>
<comment type="caution">
    <text evidence="9">The sequence shown here is derived from an EMBL/GenBank/DDBJ whole genome shotgun (WGS) entry which is preliminary data.</text>
</comment>
<dbReference type="InterPro" id="IPR052905">
    <property type="entry name" value="LD-transpeptidase_YkuD-like"/>
</dbReference>
<evidence type="ECO:0000256" key="7">
    <source>
        <dbReference type="PROSITE-ProRule" id="PRU01373"/>
    </source>
</evidence>
<keyword evidence="4 7" id="KW-0133">Cell shape</keyword>
<dbReference type="SUPFAM" id="SSF47090">
    <property type="entry name" value="PGBD-like"/>
    <property type="match status" value="1"/>
</dbReference>
<keyword evidence="5 7" id="KW-0573">Peptidoglycan synthesis</keyword>
<dbReference type="CDD" id="cd16913">
    <property type="entry name" value="YkuD_like"/>
    <property type="match status" value="1"/>
</dbReference>
<evidence type="ECO:0000256" key="5">
    <source>
        <dbReference type="ARBA" id="ARBA00022984"/>
    </source>
</evidence>
<accession>A0A086Y1D6</accession>
<dbReference type="InterPro" id="IPR045380">
    <property type="entry name" value="LD_TPept_scaffold_dom"/>
</dbReference>
<dbReference type="PANTHER" id="PTHR41533:SF2">
    <property type="entry name" value="BLR7131 PROTEIN"/>
    <property type="match status" value="1"/>
</dbReference>